<protein>
    <recommendedName>
        <fullName evidence="5">Actin maturation protease</fullName>
    </recommendedName>
    <alternativeName>
        <fullName evidence="6">Actin aminopeptidase ACTMAP</fullName>
    </alternativeName>
</protein>
<keyword evidence="2" id="KW-0645">Protease</keyword>
<dbReference type="Pfam" id="PF21646">
    <property type="entry name" value="ACTMAP-like_C"/>
    <property type="match status" value="1"/>
</dbReference>
<feature type="region of interest" description="Disordered" evidence="8">
    <location>
        <begin position="1"/>
        <end position="23"/>
    </location>
</feature>
<dbReference type="OMA" id="ANYEPCM"/>
<gene>
    <name evidence="9" type="ORF">RDWZM_009235</name>
</gene>
<dbReference type="AlphaFoldDB" id="A0A9Q0RJJ4"/>
<reference evidence="9" key="1">
    <citation type="submission" date="2022-12" db="EMBL/GenBank/DDBJ databases">
        <title>Genome assemblies of Blomia tropicalis.</title>
        <authorList>
            <person name="Cui Y."/>
        </authorList>
    </citation>
    <scope>NUCLEOTIDE SEQUENCE</scope>
    <source>
        <tissue evidence="9">Adult mites</tissue>
    </source>
</reference>
<comment type="caution">
    <text evidence="9">The sequence shown here is derived from an EMBL/GenBank/DDBJ whole genome shotgun (WGS) entry which is preliminary data.</text>
</comment>
<evidence type="ECO:0000256" key="7">
    <source>
        <dbReference type="ARBA" id="ARBA00049041"/>
    </source>
</evidence>
<dbReference type="GO" id="GO:0006508">
    <property type="term" value="P:proteolysis"/>
    <property type="evidence" value="ECO:0007669"/>
    <property type="project" value="UniProtKB-KW"/>
</dbReference>
<evidence type="ECO:0000256" key="6">
    <source>
        <dbReference type="ARBA" id="ARBA00034908"/>
    </source>
</evidence>
<comment type="similarity">
    <text evidence="4">Belongs to the ACTMAP family.</text>
</comment>
<sequence>MSSSDDSFPTPPTQPPPPPPPLPPIIKDNKMFLNNNLGFKSFNQNNEPNSKKMIEDQLETIILNSIQEETITLLSMYHHCDSVIQSGPTCGLVALMICLKLVKPDVQTELSAVLERARSFGFTKYGEMFSVENMAKFIEQEFSVRVQTRQWLEKSKLNVVEHLCLGMPLLVPYDADANYEPCMKEGKRAHWAPFWRHIPLSNPNHSIIHLETTIGTDLSRDQFKLMKAVLPKSKLYIYARQGKSRRIQIWNYEQLCKSNRNLYRVSNKILNDPERMEMIFPENGDLTQSLANQFIMVYK</sequence>
<dbReference type="EMBL" id="JAPWDV010000003">
    <property type="protein sequence ID" value="KAJ6218078.1"/>
    <property type="molecule type" value="Genomic_DNA"/>
</dbReference>
<comment type="catalytic activity">
    <reaction evidence="7">
        <text>N-terminal N(alpha)-acetyl-L-cysteinyl-L-aspartyl-[protein] + H2O = N-terminal L-aspartyl-[protein] + N-acetyl-L-cysteine</text>
        <dbReference type="Rhea" id="RHEA:74579"/>
        <dbReference type="Rhea" id="RHEA-COMP:12669"/>
        <dbReference type="Rhea" id="RHEA-COMP:18395"/>
        <dbReference type="ChEBI" id="CHEBI:15377"/>
        <dbReference type="ChEBI" id="CHEBI:64720"/>
        <dbReference type="ChEBI" id="CHEBI:78236"/>
        <dbReference type="ChEBI" id="CHEBI:193599"/>
    </reaction>
    <physiologicalReaction direction="left-to-right" evidence="7">
        <dbReference type="Rhea" id="RHEA:74580"/>
    </physiologicalReaction>
</comment>
<evidence type="ECO:0000313" key="9">
    <source>
        <dbReference type="EMBL" id="KAJ6218078.1"/>
    </source>
</evidence>
<dbReference type="InterPro" id="IPR040043">
    <property type="entry name" value="ACTMAP"/>
</dbReference>
<dbReference type="Proteomes" id="UP001142055">
    <property type="component" value="Chromosome 3"/>
</dbReference>
<name>A0A9Q0RJJ4_BLOTA</name>
<keyword evidence="10" id="KW-1185">Reference proteome</keyword>
<evidence type="ECO:0000256" key="2">
    <source>
        <dbReference type="ARBA" id="ARBA00022670"/>
    </source>
</evidence>
<evidence type="ECO:0000313" key="10">
    <source>
        <dbReference type="Proteomes" id="UP001142055"/>
    </source>
</evidence>
<organism evidence="9 10">
    <name type="scientific">Blomia tropicalis</name>
    <name type="common">Mite</name>
    <dbReference type="NCBI Taxonomy" id="40697"/>
    <lineage>
        <taxon>Eukaryota</taxon>
        <taxon>Metazoa</taxon>
        <taxon>Ecdysozoa</taxon>
        <taxon>Arthropoda</taxon>
        <taxon>Chelicerata</taxon>
        <taxon>Arachnida</taxon>
        <taxon>Acari</taxon>
        <taxon>Acariformes</taxon>
        <taxon>Sarcoptiformes</taxon>
        <taxon>Astigmata</taxon>
        <taxon>Glycyphagoidea</taxon>
        <taxon>Echimyopodidae</taxon>
        <taxon>Blomia</taxon>
    </lineage>
</organism>
<keyword evidence="1" id="KW-0031">Aminopeptidase</keyword>
<dbReference type="GO" id="GO:0004177">
    <property type="term" value="F:aminopeptidase activity"/>
    <property type="evidence" value="ECO:0007669"/>
    <property type="project" value="UniProtKB-KW"/>
</dbReference>
<evidence type="ECO:0000256" key="3">
    <source>
        <dbReference type="ARBA" id="ARBA00022801"/>
    </source>
</evidence>
<keyword evidence="3" id="KW-0378">Hydrolase</keyword>
<dbReference type="PANTHER" id="PTHR28631">
    <property type="entry name" value="UPF0692 PROTEIN C19ORF54"/>
    <property type="match status" value="1"/>
</dbReference>
<evidence type="ECO:0000256" key="4">
    <source>
        <dbReference type="ARBA" id="ARBA00034725"/>
    </source>
</evidence>
<accession>A0A9Q0RJJ4</accession>
<evidence type="ECO:0000256" key="1">
    <source>
        <dbReference type="ARBA" id="ARBA00022438"/>
    </source>
</evidence>
<feature type="compositionally biased region" description="Pro residues" evidence="8">
    <location>
        <begin position="9"/>
        <end position="23"/>
    </location>
</feature>
<dbReference type="PANTHER" id="PTHR28631:SF1">
    <property type="entry name" value="ACTIN MATURATION PROTEASE"/>
    <property type="match status" value="1"/>
</dbReference>
<proteinExistence type="inferred from homology"/>
<evidence type="ECO:0000256" key="8">
    <source>
        <dbReference type="SAM" id="MobiDB-lite"/>
    </source>
</evidence>
<evidence type="ECO:0000256" key="5">
    <source>
        <dbReference type="ARBA" id="ARBA00034848"/>
    </source>
</evidence>